<proteinExistence type="predicted"/>
<evidence type="ECO:0000313" key="3">
    <source>
        <dbReference type="Proteomes" id="UP000480275"/>
    </source>
</evidence>
<dbReference type="EMBL" id="WIXJ01000002">
    <property type="protein sequence ID" value="MQY50778.1"/>
    <property type="molecule type" value="Genomic_DNA"/>
</dbReference>
<dbReference type="Proteomes" id="UP000480275">
    <property type="component" value="Unassembled WGS sequence"/>
</dbReference>
<organism evidence="2 3">
    <name type="scientific">Rhodocyclus tenuis</name>
    <name type="common">Rhodospirillum tenue</name>
    <dbReference type="NCBI Taxonomy" id="1066"/>
    <lineage>
        <taxon>Bacteria</taxon>
        <taxon>Pseudomonadati</taxon>
        <taxon>Pseudomonadota</taxon>
        <taxon>Betaproteobacteria</taxon>
        <taxon>Rhodocyclales</taxon>
        <taxon>Rhodocyclaceae</taxon>
        <taxon>Rhodocyclus</taxon>
    </lineage>
</organism>
<dbReference type="OrthoDB" id="8908146at2"/>
<reference evidence="2 3" key="1">
    <citation type="submission" date="2019-10" db="EMBL/GenBank/DDBJ databases">
        <title>Whole-genome sequence of the purple nonsulfur photosynthetic bacterium Rhodocyclus tenuis.</title>
        <authorList>
            <person name="Kyndt J.A."/>
            <person name="Meyer T.E."/>
        </authorList>
    </citation>
    <scope>NUCLEOTIDE SEQUENCE [LARGE SCALE GENOMIC DNA]</scope>
    <source>
        <strain evidence="2 3">DSM 110</strain>
    </source>
</reference>
<evidence type="ECO:0000313" key="2">
    <source>
        <dbReference type="EMBL" id="MQY50778.1"/>
    </source>
</evidence>
<dbReference type="AlphaFoldDB" id="A0A6L5JX49"/>
<gene>
    <name evidence="2" type="ORF">GHK24_03160</name>
</gene>
<keyword evidence="1" id="KW-0812">Transmembrane</keyword>
<feature type="transmembrane region" description="Helical" evidence="1">
    <location>
        <begin position="132"/>
        <end position="150"/>
    </location>
</feature>
<keyword evidence="1" id="KW-1133">Transmembrane helix</keyword>
<sequence>MEPLTIALGLAQIAPSLMRYFGIGEKPVAIAEQAIALAKSVTGATSGEQALAALQADPKLAQEYQLAVLKADADLEAAYLADRQSARDRDIKLHQAGYANKRADLMVLFDVIGLVACLVVLSLFRADIPGEVVGLLSTIAGIFGLCLRDAHQFEFGSSRGSRDKDVLLNGGAK</sequence>
<comment type="caution">
    <text evidence="2">The sequence shown here is derived from an EMBL/GenBank/DDBJ whole genome shotgun (WGS) entry which is preliminary data.</text>
</comment>
<accession>A0A6L5JX49</accession>
<keyword evidence="1" id="KW-0472">Membrane</keyword>
<name>A0A6L5JX49_RHOTE</name>
<evidence type="ECO:0000256" key="1">
    <source>
        <dbReference type="SAM" id="Phobius"/>
    </source>
</evidence>
<protein>
    <submittedName>
        <fullName evidence="2">Uncharacterized protein</fullName>
    </submittedName>
</protein>
<feature type="transmembrane region" description="Helical" evidence="1">
    <location>
        <begin position="105"/>
        <end position="126"/>
    </location>
</feature>